<dbReference type="AlphaFoldDB" id="A0A1V1P6P6"/>
<dbReference type="Pfam" id="PF05711">
    <property type="entry name" value="TylF"/>
    <property type="match status" value="1"/>
</dbReference>
<dbReference type="PANTHER" id="PTHR40036:SF1">
    <property type="entry name" value="MACROCIN O-METHYLTRANSFERASE"/>
    <property type="match status" value="1"/>
</dbReference>
<comment type="caution">
    <text evidence="1">The sequence shown here is derived from an EMBL/GenBank/DDBJ whole genome shotgun (WGS) entry which is preliminary data.</text>
</comment>
<dbReference type="InterPro" id="IPR029063">
    <property type="entry name" value="SAM-dependent_MTases_sf"/>
</dbReference>
<dbReference type="Gene3D" id="3.40.50.150">
    <property type="entry name" value="Vaccinia Virus protein VP39"/>
    <property type="match status" value="1"/>
</dbReference>
<proteinExistence type="predicted"/>
<dbReference type="SUPFAM" id="SSF53335">
    <property type="entry name" value="S-adenosyl-L-methionine-dependent methyltransferases"/>
    <property type="match status" value="1"/>
</dbReference>
<sequence>MNWQPGQIKINTNLHYPEDEHYQDKYLIGLSLLLKHKESLLQDPCYQSFIHAYEKIIPHTMLDYDRAFMLYQAALSTKHLVGCTAECGVYKGGSSALIASLSPDKTHYALDTYEGMPDNIAPIDSHTHGDLAPDNHENINQLFKKHANIYKLKGQFKHSFNEIKDTIFSFVYVDADLYQSTFECCEFFYPRLTFGGIMLFDDYLLDTTRGVKKAVDEFFQNQRTRPFVLPTNQAIVYHL</sequence>
<name>A0A1V1P6P6_9BACT</name>
<gene>
    <name evidence="1" type="ORF">OMM_03156</name>
</gene>
<accession>A0A1V1P6P6</accession>
<dbReference type="InterPro" id="IPR008884">
    <property type="entry name" value="TylF_MeTrfase"/>
</dbReference>
<dbReference type="EMBL" id="ATBP01000404">
    <property type="protein sequence ID" value="ETR70562.1"/>
    <property type="molecule type" value="Genomic_DNA"/>
</dbReference>
<evidence type="ECO:0000313" key="2">
    <source>
        <dbReference type="Proteomes" id="UP000189670"/>
    </source>
</evidence>
<dbReference type="Proteomes" id="UP000189670">
    <property type="component" value="Unassembled WGS sequence"/>
</dbReference>
<organism evidence="1 2">
    <name type="scientific">Candidatus Magnetoglobus multicellularis str. Araruama</name>
    <dbReference type="NCBI Taxonomy" id="890399"/>
    <lineage>
        <taxon>Bacteria</taxon>
        <taxon>Pseudomonadati</taxon>
        <taxon>Thermodesulfobacteriota</taxon>
        <taxon>Desulfobacteria</taxon>
        <taxon>Desulfobacterales</taxon>
        <taxon>Desulfobacteraceae</taxon>
        <taxon>Candidatus Magnetoglobus</taxon>
    </lineage>
</organism>
<evidence type="ECO:0000313" key="1">
    <source>
        <dbReference type="EMBL" id="ETR70562.1"/>
    </source>
</evidence>
<protein>
    <recommendedName>
        <fullName evidence="3">Macrocin-O-methyltransferase</fullName>
    </recommendedName>
</protein>
<reference evidence="2" key="1">
    <citation type="submission" date="2012-11" db="EMBL/GenBank/DDBJ databases">
        <authorList>
            <person name="Lucero-Rivera Y.E."/>
            <person name="Tovar-Ramirez D."/>
        </authorList>
    </citation>
    <scope>NUCLEOTIDE SEQUENCE [LARGE SCALE GENOMIC DNA]</scope>
    <source>
        <strain evidence="2">Araruama</strain>
    </source>
</reference>
<evidence type="ECO:0008006" key="3">
    <source>
        <dbReference type="Google" id="ProtNLM"/>
    </source>
</evidence>
<dbReference type="PANTHER" id="PTHR40036">
    <property type="entry name" value="MACROCIN O-METHYLTRANSFERASE"/>
    <property type="match status" value="1"/>
</dbReference>